<protein>
    <recommendedName>
        <fullName evidence="3">Ubiquitin-like protease family profile domain-containing protein</fullName>
    </recommendedName>
</protein>
<gene>
    <name evidence="1" type="ORF">BpHYR1_008590</name>
</gene>
<evidence type="ECO:0000313" key="2">
    <source>
        <dbReference type="Proteomes" id="UP000276133"/>
    </source>
</evidence>
<dbReference type="AlphaFoldDB" id="A0A3M7PMD4"/>
<evidence type="ECO:0008006" key="3">
    <source>
        <dbReference type="Google" id="ProtNLM"/>
    </source>
</evidence>
<accession>A0A3M7PMD4</accession>
<sequence length="92" mass="10656">MYPEKKGEKDNLVHVQPQVGSNDCGLFAIAFAQLISNSKNPAFFKFNQATMREKFNFFVNYVLTPPIKWREIFLVGNQKCLKEKLPDVFNLN</sequence>
<name>A0A3M7PMD4_BRAPC</name>
<dbReference type="EMBL" id="REGN01009882">
    <property type="protein sequence ID" value="RNA00159.1"/>
    <property type="molecule type" value="Genomic_DNA"/>
</dbReference>
<proteinExistence type="predicted"/>
<evidence type="ECO:0000313" key="1">
    <source>
        <dbReference type="EMBL" id="RNA00159.1"/>
    </source>
</evidence>
<comment type="caution">
    <text evidence="1">The sequence shown here is derived from an EMBL/GenBank/DDBJ whole genome shotgun (WGS) entry which is preliminary data.</text>
</comment>
<dbReference type="Proteomes" id="UP000276133">
    <property type="component" value="Unassembled WGS sequence"/>
</dbReference>
<reference evidence="1 2" key="1">
    <citation type="journal article" date="2018" name="Sci. Rep.">
        <title>Genomic signatures of local adaptation to the degree of environmental predictability in rotifers.</title>
        <authorList>
            <person name="Franch-Gras L."/>
            <person name="Hahn C."/>
            <person name="Garcia-Roger E.M."/>
            <person name="Carmona M.J."/>
            <person name="Serra M."/>
            <person name="Gomez A."/>
        </authorList>
    </citation>
    <scope>NUCLEOTIDE SEQUENCE [LARGE SCALE GENOMIC DNA]</scope>
    <source>
        <strain evidence="1">HYR1</strain>
    </source>
</reference>
<organism evidence="1 2">
    <name type="scientific">Brachionus plicatilis</name>
    <name type="common">Marine rotifer</name>
    <name type="synonym">Brachionus muelleri</name>
    <dbReference type="NCBI Taxonomy" id="10195"/>
    <lineage>
        <taxon>Eukaryota</taxon>
        <taxon>Metazoa</taxon>
        <taxon>Spiralia</taxon>
        <taxon>Gnathifera</taxon>
        <taxon>Rotifera</taxon>
        <taxon>Eurotatoria</taxon>
        <taxon>Monogononta</taxon>
        <taxon>Pseudotrocha</taxon>
        <taxon>Ploima</taxon>
        <taxon>Brachionidae</taxon>
        <taxon>Brachionus</taxon>
    </lineage>
</organism>
<dbReference type="OrthoDB" id="5985686at2759"/>
<keyword evidence="2" id="KW-1185">Reference proteome</keyword>